<keyword evidence="3 6" id="KW-0863">Zinc-finger</keyword>
<dbReference type="EMBL" id="CAXKWB010032555">
    <property type="protein sequence ID" value="CAL4141470.1"/>
    <property type="molecule type" value="Genomic_DNA"/>
</dbReference>
<dbReference type="SMART" id="SM00355">
    <property type="entry name" value="ZnF_C2H2"/>
    <property type="match status" value="4"/>
</dbReference>
<dbReference type="Pfam" id="PF00096">
    <property type="entry name" value="zf-C2H2"/>
    <property type="match status" value="4"/>
</dbReference>
<name>A0AAV2RSG5_MEGNR</name>
<protein>
    <recommendedName>
        <fullName evidence="7">C2H2-type domain-containing protein</fullName>
    </recommendedName>
</protein>
<evidence type="ECO:0000256" key="3">
    <source>
        <dbReference type="ARBA" id="ARBA00022771"/>
    </source>
</evidence>
<dbReference type="PROSITE" id="PS00028">
    <property type="entry name" value="ZINC_FINGER_C2H2_1"/>
    <property type="match status" value="1"/>
</dbReference>
<feature type="domain" description="C2H2-type" evidence="7">
    <location>
        <begin position="1"/>
        <end position="25"/>
    </location>
</feature>
<accession>A0AAV2RSG5</accession>
<dbReference type="PROSITE" id="PS50157">
    <property type="entry name" value="ZINC_FINGER_C2H2_2"/>
    <property type="match status" value="4"/>
</dbReference>
<dbReference type="PANTHER" id="PTHR23235:SF142">
    <property type="entry name" value="ZINC FINGER PROTEIN 384"/>
    <property type="match status" value="1"/>
</dbReference>
<dbReference type="FunFam" id="3.30.160.60:FF:000446">
    <property type="entry name" value="Zinc finger protein"/>
    <property type="match status" value="1"/>
</dbReference>
<sequence length="145" mass="17290">TECDKAFYENHHLIRHMRVHTGEKPFQCSNCKRSFAEKGTLNSHIKTFTDNGERFCQAKPPKDRPHICSQCDRAFIRNEHLIRHIQNIHNKGENYTRKETYSREESYQCNLCKKSFSDHSTLYRHLMDFSDNGIRFCHLKDRIGE</sequence>
<dbReference type="GO" id="GO:0000981">
    <property type="term" value="F:DNA-binding transcription factor activity, RNA polymerase II-specific"/>
    <property type="evidence" value="ECO:0007669"/>
    <property type="project" value="TreeGrafter"/>
</dbReference>
<evidence type="ECO:0000313" key="8">
    <source>
        <dbReference type="EMBL" id="CAL4141470.1"/>
    </source>
</evidence>
<evidence type="ECO:0000256" key="5">
    <source>
        <dbReference type="ARBA" id="ARBA00023242"/>
    </source>
</evidence>
<proteinExistence type="predicted"/>
<dbReference type="SUPFAM" id="SSF57667">
    <property type="entry name" value="beta-beta-alpha zinc fingers"/>
    <property type="match status" value="2"/>
</dbReference>
<keyword evidence="4" id="KW-0862">Zinc</keyword>
<dbReference type="Proteomes" id="UP001497623">
    <property type="component" value="Unassembled WGS sequence"/>
</dbReference>
<dbReference type="GO" id="GO:0005634">
    <property type="term" value="C:nucleus"/>
    <property type="evidence" value="ECO:0007669"/>
    <property type="project" value="UniProtKB-ARBA"/>
</dbReference>
<feature type="domain" description="C2H2-type" evidence="7">
    <location>
        <begin position="66"/>
        <end position="94"/>
    </location>
</feature>
<dbReference type="InterPro" id="IPR013087">
    <property type="entry name" value="Znf_C2H2_type"/>
</dbReference>
<keyword evidence="2" id="KW-0677">Repeat</keyword>
<feature type="non-terminal residue" evidence="8">
    <location>
        <position position="1"/>
    </location>
</feature>
<dbReference type="Gene3D" id="3.30.160.60">
    <property type="entry name" value="Classic Zinc Finger"/>
    <property type="match status" value="4"/>
</dbReference>
<dbReference type="FunFam" id="3.30.160.60:FF:000624">
    <property type="entry name" value="zinc finger protein 697"/>
    <property type="match status" value="1"/>
</dbReference>
<keyword evidence="5" id="KW-0539">Nucleus</keyword>
<evidence type="ECO:0000313" key="9">
    <source>
        <dbReference type="Proteomes" id="UP001497623"/>
    </source>
</evidence>
<dbReference type="GO" id="GO:0008270">
    <property type="term" value="F:zinc ion binding"/>
    <property type="evidence" value="ECO:0007669"/>
    <property type="project" value="UniProtKB-KW"/>
</dbReference>
<feature type="domain" description="C2H2-type" evidence="7">
    <location>
        <begin position="107"/>
        <end position="136"/>
    </location>
</feature>
<dbReference type="FunFam" id="3.30.160.60:FF:002402">
    <property type="entry name" value="Zinc finger protein 347"/>
    <property type="match status" value="1"/>
</dbReference>
<evidence type="ECO:0000256" key="4">
    <source>
        <dbReference type="ARBA" id="ARBA00022833"/>
    </source>
</evidence>
<gene>
    <name evidence="8" type="ORF">MNOR_LOCUS28865</name>
</gene>
<dbReference type="InterPro" id="IPR036236">
    <property type="entry name" value="Znf_C2H2_sf"/>
</dbReference>
<dbReference type="GO" id="GO:0000978">
    <property type="term" value="F:RNA polymerase II cis-regulatory region sequence-specific DNA binding"/>
    <property type="evidence" value="ECO:0007669"/>
    <property type="project" value="TreeGrafter"/>
</dbReference>
<feature type="non-terminal residue" evidence="8">
    <location>
        <position position="145"/>
    </location>
</feature>
<evidence type="ECO:0000256" key="6">
    <source>
        <dbReference type="PROSITE-ProRule" id="PRU00042"/>
    </source>
</evidence>
<evidence type="ECO:0000256" key="2">
    <source>
        <dbReference type="ARBA" id="ARBA00022737"/>
    </source>
</evidence>
<dbReference type="AlphaFoldDB" id="A0AAV2RSG5"/>
<keyword evidence="9" id="KW-1185">Reference proteome</keyword>
<organism evidence="8 9">
    <name type="scientific">Meganyctiphanes norvegica</name>
    <name type="common">Northern krill</name>
    <name type="synonym">Thysanopoda norvegica</name>
    <dbReference type="NCBI Taxonomy" id="48144"/>
    <lineage>
        <taxon>Eukaryota</taxon>
        <taxon>Metazoa</taxon>
        <taxon>Ecdysozoa</taxon>
        <taxon>Arthropoda</taxon>
        <taxon>Crustacea</taxon>
        <taxon>Multicrustacea</taxon>
        <taxon>Malacostraca</taxon>
        <taxon>Eumalacostraca</taxon>
        <taxon>Eucarida</taxon>
        <taxon>Euphausiacea</taxon>
        <taxon>Euphausiidae</taxon>
        <taxon>Meganyctiphanes</taxon>
    </lineage>
</organism>
<reference evidence="8 9" key="1">
    <citation type="submission" date="2024-05" db="EMBL/GenBank/DDBJ databases">
        <authorList>
            <person name="Wallberg A."/>
        </authorList>
    </citation>
    <scope>NUCLEOTIDE SEQUENCE [LARGE SCALE GENOMIC DNA]</scope>
</reference>
<comment type="caution">
    <text evidence="8">The sequence shown here is derived from an EMBL/GenBank/DDBJ whole genome shotgun (WGS) entry which is preliminary data.</text>
</comment>
<feature type="domain" description="C2H2-type" evidence="7">
    <location>
        <begin position="26"/>
        <end position="55"/>
    </location>
</feature>
<keyword evidence="1" id="KW-0479">Metal-binding</keyword>
<evidence type="ECO:0000259" key="7">
    <source>
        <dbReference type="PROSITE" id="PS50157"/>
    </source>
</evidence>
<dbReference type="PANTHER" id="PTHR23235">
    <property type="entry name" value="KRUEPPEL-LIKE TRANSCRIPTION FACTOR"/>
    <property type="match status" value="1"/>
</dbReference>
<evidence type="ECO:0000256" key="1">
    <source>
        <dbReference type="ARBA" id="ARBA00022723"/>
    </source>
</evidence>